<dbReference type="InterPro" id="IPR004839">
    <property type="entry name" value="Aminotransferase_I/II_large"/>
</dbReference>
<evidence type="ECO:0000256" key="1">
    <source>
        <dbReference type="ARBA" id="ARBA00001933"/>
    </source>
</evidence>
<dbReference type="AlphaFoldDB" id="A0A1B4Q3N6"/>
<organism evidence="6 7">
    <name type="scientific">Burkholderia cepacia</name>
    <name type="common">Pseudomonas cepacia</name>
    <dbReference type="NCBI Taxonomy" id="292"/>
    <lineage>
        <taxon>Bacteria</taxon>
        <taxon>Pseudomonadati</taxon>
        <taxon>Pseudomonadota</taxon>
        <taxon>Betaproteobacteria</taxon>
        <taxon>Burkholderiales</taxon>
        <taxon>Burkholderiaceae</taxon>
        <taxon>Burkholderia</taxon>
        <taxon>Burkholderia cepacia complex</taxon>
    </lineage>
</organism>
<dbReference type="Gene3D" id="3.40.640.10">
    <property type="entry name" value="Type I PLP-dependent aspartate aminotransferase-like (Major domain)"/>
    <property type="match status" value="1"/>
</dbReference>
<keyword evidence="4" id="KW-0663">Pyridoxal phosphate</keyword>
<dbReference type="GO" id="GO:0030170">
    <property type="term" value="F:pyridoxal phosphate binding"/>
    <property type="evidence" value="ECO:0007669"/>
    <property type="project" value="InterPro"/>
</dbReference>
<proteinExistence type="predicted"/>
<feature type="domain" description="Aminotransferase class I/classII large" evidence="5">
    <location>
        <begin position="7"/>
        <end position="306"/>
    </location>
</feature>
<dbReference type="Pfam" id="PF00155">
    <property type="entry name" value="Aminotran_1_2"/>
    <property type="match status" value="1"/>
</dbReference>
<name>A0A1B4Q3N6_BURCE</name>
<gene>
    <name evidence="6" type="ORF">WT26_34300</name>
</gene>
<evidence type="ECO:0000313" key="6">
    <source>
        <dbReference type="EMBL" id="AOK20780.1"/>
    </source>
</evidence>
<evidence type="ECO:0000256" key="4">
    <source>
        <dbReference type="ARBA" id="ARBA00022898"/>
    </source>
</evidence>
<evidence type="ECO:0000259" key="5">
    <source>
        <dbReference type="Pfam" id="PF00155"/>
    </source>
</evidence>
<dbReference type="Gene3D" id="3.90.1150.10">
    <property type="entry name" value="Aspartate Aminotransferase, domain 1"/>
    <property type="match status" value="1"/>
</dbReference>
<dbReference type="SUPFAM" id="SSF53383">
    <property type="entry name" value="PLP-dependent transferases"/>
    <property type="match status" value="1"/>
</dbReference>
<dbReference type="Proteomes" id="UP000094776">
    <property type="component" value="Chromosome 2"/>
</dbReference>
<dbReference type="InterPro" id="IPR015421">
    <property type="entry name" value="PyrdxlP-dep_Trfase_major"/>
</dbReference>
<evidence type="ECO:0000313" key="7">
    <source>
        <dbReference type="Proteomes" id="UP000094776"/>
    </source>
</evidence>
<accession>A0A1B4Q3N6</accession>
<keyword evidence="2" id="KW-0032">Aminotransferase</keyword>
<sequence length="330" mass="35120">MAARSIAVTADDIIVTSGAQQALDLVGKLLINPGDRVAVTAPTFFAALDTFNAYRPTFESIPFSSAGLDLERTVAVIRSKPRFVYVISDFQNPTGLSLSLDDREYLLTLCAENGVPILEDAAYDALRYSGEAVPAIAALAQRRGLGSLVIYVNTFSKTISPGLRVGWLAADPVAIKKLAALKLSTDVHTSVLNQMAALRVIDCGFAQHVRNICETYSVRCSAMLASLQAHMPSGVTWTRPQGGLFVWVDAGPGVDMSAAFSTAVEDYAVAYVPGQMSFASGDARQTCRLSFATASPERIEMGIRALGNLVAQIRESGNQSFAADGVESSI</sequence>
<dbReference type="InterPro" id="IPR015424">
    <property type="entry name" value="PyrdxlP-dep_Trfase"/>
</dbReference>
<dbReference type="PANTHER" id="PTHR42790:SF19">
    <property type="entry name" value="KYNURENINE_ALPHA-AMINOADIPATE AMINOTRANSFERASE, MITOCHONDRIAL"/>
    <property type="match status" value="1"/>
</dbReference>
<dbReference type="CDD" id="cd00609">
    <property type="entry name" value="AAT_like"/>
    <property type="match status" value="1"/>
</dbReference>
<dbReference type="InterPro" id="IPR015422">
    <property type="entry name" value="PyrdxlP-dep_Trfase_small"/>
</dbReference>
<protein>
    <recommendedName>
        <fullName evidence="5">Aminotransferase class I/classII large domain-containing protein</fullName>
    </recommendedName>
</protein>
<dbReference type="GO" id="GO:1901605">
    <property type="term" value="P:alpha-amino acid metabolic process"/>
    <property type="evidence" value="ECO:0007669"/>
    <property type="project" value="TreeGrafter"/>
</dbReference>
<dbReference type="EMBL" id="CP013444">
    <property type="protein sequence ID" value="AOK20780.1"/>
    <property type="molecule type" value="Genomic_DNA"/>
</dbReference>
<comment type="cofactor">
    <cofactor evidence="1">
        <name>pyridoxal 5'-phosphate</name>
        <dbReference type="ChEBI" id="CHEBI:597326"/>
    </cofactor>
</comment>
<dbReference type="GO" id="GO:0008483">
    <property type="term" value="F:transaminase activity"/>
    <property type="evidence" value="ECO:0007669"/>
    <property type="project" value="UniProtKB-KW"/>
</dbReference>
<dbReference type="PANTHER" id="PTHR42790">
    <property type="entry name" value="AMINOTRANSFERASE"/>
    <property type="match status" value="1"/>
</dbReference>
<keyword evidence="3" id="KW-0808">Transferase</keyword>
<dbReference type="InterPro" id="IPR050859">
    <property type="entry name" value="Class-I_PLP-dep_aminotransf"/>
</dbReference>
<evidence type="ECO:0000256" key="2">
    <source>
        <dbReference type="ARBA" id="ARBA00022576"/>
    </source>
</evidence>
<reference evidence="6 7" key="1">
    <citation type="submission" date="2015-12" db="EMBL/GenBank/DDBJ databases">
        <title>Diversity of Burkholderia near neighbor genomes.</title>
        <authorList>
            <person name="Sahl J."/>
            <person name="Wagner D."/>
            <person name="Keim P."/>
        </authorList>
    </citation>
    <scope>NUCLEOTIDE SEQUENCE [LARGE SCALE GENOMIC DNA]</scope>
    <source>
        <strain evidence="6 7">MSMB1184WGS</strain>
    </source>
</reference>
<evidence type="ECO:0000256" key="3">
    <source>
        <dbReference type="ARBA" id="ARBA00022679"/>
    </source>
</evidence>